<dbReference type="PANTHER" id="PTHR48111:SF4">
    <property type="entry name" value="DNA-BINDING DUAL TRANSCRIPTIONAL REGULATOR OMPR"/>
    <property type="match status" value="1"/>
</dbReference>
<dbReference type="PANTHER" id="PTHR48111">
    <property type="entry name" value="REGULATOR OF RPOS"/>
    <property type="match status" value="1"/>
</dbReference>
<name>A0A7X1G805_9PSED</name>
<keyword evidence="3" id="KW-0805">Transcription regulation</keyword>
<evidence type="ECO:0000256" key="5">
    <source>
        <dbReference type="ARBA" id="ARBA00023163"/>
    </source>
</evidence>
<evidence type="ECO:0000256" key="3">
    <source>
        <dbReference type="ARBA" id="ARBA00023015"/>
    </source>
</evidence>
<dbReference type="SUPFAM" id="SSF46894">
    <property type="entry name" value="C-terminal effector domain of the bipartite response regulators"/>
    <property type="match status" value="1"/>
</dbReference>
<dbReference type="GO" id="GO:0000156">
    <property type="term" value="F:phosphorelay response regulator activity"/>
    <property type="evidence" value="ECO:0007669"/>
    <property type="project" value="TreeGrafter"/>
</dbReference>
<protein>
    <submittedName>
        <fullName evidence="10">Response regulator transcription factor</fullName>
    </submittedName>
</protein>
<keyword evidence="5" id="KW-0804">Transcription</keyword>
<keyword evidence="11" id="KW-1185">Reference proteome</keyword>
<dbReference type="AlphaFoldDB" id="A0A7X1G805"/>
<dbReference type="Pfam" id="PF00486">
    <property type="entry name" value="Trans_reg_C"/>
    <property type="match status" value="1"/>
</dbReference>
<evidence type="ECO:0000256" key="6">
    <source>
        <dbReference type="PROSITE-ProRule" id="PRU00169"/>
    </source>
</evidence>
<organism evidence="10 11">
    <name type="scientific">Pseudomonas baltica</name>
    <dbReference type="NCBI Taxonomy" id="2762576"/>
    <lineage>
        <taxon>Bacteria</taxon>
        <taxon>Pseudomonadati</taxon>
        <taxon>Pseudomonadota</taxon>
        <taxon>Gammaproteobacteria</taxon>
        <taxon>Pseudomonadales</taxon>
        <taxon>Pseudomonadaceae</taxon>
        <taxon>Pseudomonas</taxon>
    </lineage>
</organism>
<dbReference type="GO" id="GO:0005829">
    <property type="term" value="C:cytosol"/>
    <property type="evidence" value="ECO:0007669"/>
    <property type="project" value="TreeGrafter"/>
</dbReference>
<dbReference type="InterPro" id="IPR011006">
    <property type="entry name" value="CheY-like_superfamily"/>
</dbReference>
<feature type="DNA-binding region" description="OmpR/PhoB-type" evidence="7">
    <location>
        <begin position="141"/>
        <end position="241"/>
    </location>
</feature>
<dbReference type="Pfam" id="PF00072">
    <property type="entry name" value="Response_reg"/>
    <property type="match status" value="1"/>
</dbReference>
<dbReference type="SMART" id="SM00862">
    <property type="entry name" value="Trans_reg_C"/>
    <property type="match status" value="1"/>
</dbReference>
<dbReference type="Gene3D" id="1.10.10.10">
    <property type="entry name" value="Winged helix-like DNA-binding domain superfamily/Winged helix DNA-binding domain"/>
    <property type="match status" value="1"/>
</dbReference>
<evidence type="ECO:0000256" key="4">
    <source>
        <dbReference type="ARBA" id="ARBA00023125"/>
    </source>
</evidence>
<dbReference type="InterPro" id="IPR036388">
    <property type="entry name" value="WH-like_DNA-bd_sf"/>
</dbReference>
<dbReference type="PROSITE" id="PS51755">
    <property type="entry name" value="OMPR_PHOB"/>
    <property type="match status" value="1"/>
</dbReference>
<dbReference type="PROSITE" id="PS50110">
    <property type="entry name" value="RESPONSE_REGULATORY"/>
    <property type="match status" value="1"/>
</dbReference>
<gene>
    <name evidence="10" type="ORF">H7993_17135</name>
</gene>
<evidence type="ECO:0000313" key="11">
    <source>
        <dbReference type="Proteomes" id="UP000546173"/>
    </source>
</evidence>
<dbReference type="InterPro" id="IPR001789">
    <property type="entry name" value="Sig_transdc_resp-reg_receiver"/>
</dbReference>
<evidence type="ECO:0000256" key="2">
    <source>
        <dbReference type="ARBA" id="ARBA00023012"/>
    </source>
</evidence>
<evidence type="ECO:0000259" key="9">
    <source>
        <dbReference type="PROSITE" id="PS51755"/>
    </source>
</evidence>
<feature type="domain" description="Response regulatory" evidence="8">
    <location>
        <begin position="7"/>
        <end position="120"/>
    </location>
</feature>
<feature type="modified residue" description="4-aspartylphosphate" evidence="6">
    <location>
        <position position="56"/>
    </location>
</feature>
<dbReference type="GO" id="GO:0006355">
    <property type="term" value="P:regulation of DNA-templated transcription"/>
    <property type="evidence" value="ECO:0007669"/>
    <property type="project" value="InterPro"/>
</dbReference>
<evidence type="ECO:0000259" key="8">
    <source>
        <dbReference type="PROSITE" id="PS50110"/>
    </source>
</evidence>
<evidence type="ECO:0000313" key="10">
    <source>
        <dbReference type="EMBL" id="MBC2680125.1"/>
    </source>
</evidence>
<dbReference type="EMBL" id="JACMYH010000005">
    <property type="protein sequence ID" value="MBC2680125.1"/>
    <property type="molecule type" value="Genomic_DNA"/>
</dbReference>
<accession>A0A7X1G805</accession>
<dbReference type="InterPro" id="IPR001867">
    <property type="entry name" value="OmpR/PhoB-type_DNA-bd"/>
</dbReference>
<sequence>MNPPSPRLLVVDDHRKIREPLAIYLRRFGFDVRTTEDAAGMWALLKQDVFDVLILDVMLPDGDGFELCRTLAHKSTAAVILLTARDACADRVQGLDAGADDYVVKPFEPRELVARIHSVLRRRGTLGTTVTAVPPALPAPLRCYQFADLSFRSGCNTLTRRDRSQVRLSTVEGRLLEVFLDHPNTVLGRERLIELTSRPGSDLFDRAIDRQISRLRRKLDDSALQPLLLQTVWGGGYRLAANVAQQPG</sequence>
<comment type="caution">
    <text evidence="10">The sequence shown here is derived from an EMBL/GenBank/DDBJ whole genome shotgun (WGS) entry which is preliminary data.</text>
</comment>
<dbReference type="RefSeq" id="WP_185795096.1">
    <property type="nucleotide sequence ID" value="NZ_JACMYH010000005.1"/>
</dbReference>
<dbReference type="InterPro" id="IPR039420">
    <property type="entry name" value="WalR-like"/>
</dbReference>
<dbReference type="SMART" id="SM00448">
    <property type="entry name" value="REC"/>
    <property type="match status" value="1"/>
</dbReference>
<dbReference type="CDD" id="cd17574">
    <property type="entry name" value="REC_OmpR"/>
    <property type="match status" value="1"/>
</dbReference>
<evidence type="ECO:0000256" key="1">
    <source>
        <dbReference type="ARBA" id="ARBA00022553"/>
    </source>
</evidence>
<dbReference type="GO" id="GO:0032993">
    <property type="term" value="C:protein-DNA complex"/>
    <property type="evidence" value="ECO:0007669"/>
    <property type="project" value="TreeGrafter"/>
</dbReference>
<dbReference type="CDD" id="cd00383">
    <property type="entry name" value="trans_reg_C"/>
    <property type="match status" value="1"/>
</dbReference>
<feature type="domain" description="OmpR/PhoB-type" evidence="9">
    <location>
        <begin position="141"/>
        <end position="241"/>
    </location>
</feature>
<dbReference type="InterPro" id="IPR016032">
    <property type="entry name" value="Sig_transdc_resp-reg_C-effctor"/>
</dbReference>
<keyword evidence="2" id="KW-0902">Two-component regulatory system</keyword>
<proteinExistence type="predicted"/>
<evidence type="ECO:0000256" key="7">
    <source>
        <dbReference type="PROSITE-ProRule" id="PRU01091"/>
    </source>
</evidence>
<dbReference type="SUPFAM" id="SSF52172">
    <property type="entry name" value="CheY-like"/>
    <property type="match status" value="1"/>
</dbReference>
<keyword evidence="4 7" id="KW-0238">DNA-binding</keyword>
<dbReference type="Gene3D" id="3.40.50.2300">
    <property type="match status" value="1"/>
</dbReference>
<keyword evidence="1 6" id="KW-0597">Phosphoprotein</keyword>
<dbReference type="Proteomes" id="UP000546173">
    <property type="component" value="Unassembled WGS sequence"/>
</dbReference>
<dbReference type="GO" id="GO:0000976">
    <property type="term" value="F:transcription cis-regulatory region binding"/>
    <property type="evidence" value="ECO:0007669"/>
    <property type="project" value="TreeGrafter"/>
</dbReference>
<reference evidence="10 11" key="1">
    <citation type="submission" date="2020-08" db="EMBL/GenBank/DDBJ databases">
        <title>Pseudomonas sp. nov.</title>
        <authorList>
            <person name="Gieschler S."/>
            <person name="Fiedler G."/>
            <person name="Brinks E."/>
            <person name="Boehnlein C."/>
            <person name="Franz C.M.A.P."/>
            <person name="Kabisch J."/>
        </authorList>
    </citation>
    <scope>NUCLEOTIDE SEQUENCE [LARGE SCALE GENOMIC DNA]</scope>
    <source>
        <strain evidence="10 11">MBT-2</strain>
    </source>
</reference>
<dbReference type="Gene3D" id="6.10.250.690">
    <property type="match status" value="1"/>
</dbReference>